<sequence length="1118" mass="123436">MQFKSFKMIRLIGLFMLVFQISLAAEGQGIVSLRKQKIKASDLIREIKKQTGYSVLYSSQTLDDNKYIQVDFQNSSLENVIKTLVQGQNVNYEIKDRTILISPGSNNVRNADVIKPEANVRQSSIRGVVRDENGQALQGASVSVQGANNATSTDASGEFTLPNVKVGDVLVVRYVGYQAKNVSLTSLGSQLTVQLAIDNNTIDDVVVTALGIRRSERALSYNVQQVDGEEMTKVQDANFINALSGRVAGVNINASSGGVGGASKVVLRGTKSISKSSNVLYVIDGIPMFNRKGAEGQEFASTGSSEGIADFNPEDIESMSVLTGAAAAALYGSEASNGAIVITTKKGVIGKTTLTLSQNTQFLSAFQLPKFQNRYGTGSSLASGVNDKSWGLLLNEANTMGYNPADDYFKTGVISTEALTFSTGNERNQTYASAGAVNSTGIVPNNKYDRYNFTLRNTSKFLDDKLSLDVGFSYILQNDQNMINQGVYGNPIVTAYLFPRGDDWNDIKMYERYDVTRKIDTQYWPQGINEFVGQNPYWINYRNLRNNKKDRYMFNANLNYQLNDWLSFTARGRMDNSNNVFTEKLYATTNTTITDGSINGFYGITNDNMKQYYGDFIANVNKQFNDFSLQANVGAIINRTDGTFLPIRGPILPNAIPNKFGINQIDFSKKSPSYEDKIREQQSIFATAELGYKNTYYLTLTGRNDWDSALYGPYSEQGSFFYPSVGLSVVLSEALNLPTSIEYLKVRSSFASVATPYDPYLATLTYPWDYTLQQYMDQTLYPIGQLFPERTDSWEVGLNTRFLQGFNLDLSFYHAMTMNQTFDPQISASAGYSGFRVQTGKVLNKGVELALGYTKTWNDFNWSSNYTFSANKNEIKELVSDWTIPETGEVIDINRLDVGGLGRAKFILKPGGSLGDIYSLSDLQRDSNGDVYIDQNGGISVNNNVGDIFLGSVFPKSNMAWRNDFGYKNFNLGFMFAARFGGVVYSATQAAMDAYGVSEASAIARDNGGVTVNGSNVINPEIYYATVGGTSGIPQFYTYSATNVRLQEASIGYTFPKSMLGNVGDLSISLIGRNLWMIYNKAPFDPEATATTGNYYQGINNFMTPNTRNLGFNVRLKF</sequence>
<evidence type="ECO:0000256" key="1">
    <source>
        <dbReference type="ARBA" id="ARBA00004571"/>
    </source>
</evidence>
<comment type="similarity">
    <text evidence="8">Belongs to the TonB-dependent receptor family.</text>
</comment>
<dbReference type="InterPro" id="IPR023996">
    <property type="entry name" value="TonB-dep_OMP_SusC/RagA"/>
</dbReference>
<comment type="subcellular location">
    <subcellularLocation>
        <location evidence="1 8">Cell outer membrane</location>
        <topology evidence="1 8">Multi-pass membrane protein</topology>
    </subcellularLocation>
</comment>
<dbReference type="SUPFAM" id="SSF56935">
    <property type="entry name" value="Porins"/>
    <property type="match status" value="1"/>
</dbReference>
<organism evidence="10 11">
    <name type="scientific">Sphingobacterium hungaricum</name>
    <dbReference type="NCBI Taxonomy" id="2082723"/>
    <lineage>
        <taxon>Bacteria</taxon>
        <taxon>Pseudomonadati</taxon>
        <taxon>Bacteroidota</taxon>
        <taxon>Sphingobacteriia</taxon>
        <taxon>Sphingobacteriales</taxon>
        <taxon>Sphingobacteriaceae</taxon>
        <taxon>Sphingobacterium</taxon>
    </lineage>
</organism>
<dbReference type="InterPro" id="IPR012910">
    <property type="entry name" value="Plug_dom"/>
</dbReference>
<dbReference type="Gene3D" id="2.170.130.10">
    <property type="entry name" value="TonB-dependent receptor, plug domain"/>
    <property type="match status" value="1"/>
</dbReference>
<dbReference type="EMBL" id="PRDK01000001">
    <property type="protein sequence ID" value="MBE8712472.1"/>
    <property type="molecule type" value="Genomic_DNA"/>
</dbReference>
<evidence type="ECO:0000313" key="10">
    <source>
        <dbReference type="EMBL" id="MBE8712472.1"/>
    </source>
</evidence>
<evidence type="ECO:0000256" key="6">
    <source>
        <dbReference type="ARBA" id="ARBA00023136"/>
    </source>
</evidence>
<keyword evidence="3 8" id="KW-1134">Transmembrane beta strand</keyword>
<dbReference type="SMART" id="SM00965">
    <property type="entry name" value="STN"/>
    <property type="match status" value="1"/>
</dbReference>
<dbReference type="Pfam" id="PF07660">
    <property type="entry name" value="STN"/>
    <property type="match status" value="1"/>
</dbReference>
<dbReference type="AlphaFoldDB" id="A0A928UXA7"/>
<evidence type="ECO:0000313" key="11">
    <source>
        <dbReference type="Proteomes" id="UP000616201"/>
    </source>
</evidence>
<comment type="caution">
    <text evidence="10">The sequence shown here is derived from an EMBL/GenBank/DDBJ whole genome shotgun (WGS) entry which is preliminary data.</text>
</comment>
<dbReference type="InterPro" id="IPR039426">
    <property type="entry name" value="TonB-dep_rcpt-like"/>
</dbReference>
<dbReference type="Pfam" id="PF13715">
    <property type="entry name" value="CarbopepD_reg_2"/>
    <property type="match status" value="1"/>
</dbReference>
<dbReference type="InterPro" id="IPR011662">
    <property type="entry name" value="Secretin/TonB_short_N"/>
</dbReference>
<proteinExistence type="inferred from homology"/>
<evidence type="ECO:0000256" key="4">
    <source>
        <dbReference type="ARBA" id="ARBA00022692"/>
    </source>
</evidence>
<dbReference type="GO" id="GO:0009279">
    <property type="term" value="C:cell outer membrane"/>
    <property type="evidence" value="ECO:0007669"/>
    <property type="project" value="UniProtKB-SubCell"/>
</dbReference>
<dbReference type="SUPFAM" id="SSF49464">
    <property type="entry name" value="Carboxypeptidase regulatory domain-like"/>
    <property type="match status" value="1"/>
</dbReference>
<evidence type="ECO:0000259" key="9">
    <source>
        <dbReference type="SMART" id="SM00965"/>
    </source>
</evidence>
<evidence type="ECO:0000256" key="2">
    <source>
        <dbReference type="ARBA" id="ARBA00022448"/>
    </source>
</evidence>
<evidence type="ECO:0000256" key="7">
    <source>
        <dbReference type="ARBA" id="ARBA00023237"/>
    </source>
</evidence>
<dbReference type="NCBIfam" id="TIGR04056">
    <property type="entry name" value="OMP_RagA_SusC"/>
    <property type="match status" value="1"/>
</dbReference>
<dbReference type="Pfam" id="PF07715">
    <property type="entry name" value="Plug"/>
    <property type="match status" value="1"/>
</dbReference>
<dbReference type="InterPro" id="IPR037066">
    <property type="entry name" value="Plug_dom_sf"/>
</dbReference>
<keyword evidence="7 8" id="KW-0998">Cell outer membrane</keyword>
<keyword evidence="5" id="KW-0732">Signal</keyword>
<dbReference type="Proteomes" id="UP000616201">
    <property type="component" value="Unassembled WGS sequence"/>
</dbReference>
<dbReference type="PROSITE" id="PS52016">
    <property type="entry name" value="TONB_DEPENDENT_REC_3"/>
    <property type="match status" value="1"/>
</dbReference>
<dbReference type="GO" id="GO:0044718">
    <property type="term" value="P:siderophore transmembrane transport"/>
    <property type="evidence" value="ECO:0007669"/>
    <property type="project" value="TreeGrafter"/>
</dbReference>
<gene>
    <name evidence="10" type="ORF">C4F49_02105</name>
</gene>
<dbReference type="InterPro" id="IPR036942">
    <property type="entry name" value="Beta-barrel_TonB_sf"/>
</dbReference>
<accession>A0A928UXA7</accession>
<evidence type="ECO:0000256" key="5">
    <source>
        <dbReference type="ARBA" id="ARBA00022729"/>
    </source>
</evidence>
<keyword evidence="11" id="KW-1185">Reference proteome</keyword>
<evidence type="ECO:0000256" key="3">
    <source>
        <dbReference type="ARBA" id="ARBA00022452"/>
    </source>
</evidence>
<keyword evidence="4 8" id="KW-0812">Transmembrane</keyword>
<reference evidence="10" key="1">
    <citation type="submission" date="2018-02" db="EMBL/GenBank/DDBJ databases">
        <authorList>
            <person name="Vasarhelyi B.M."/>
            <person name="Deshmukh S."/>
            <person name="Balint B."/>
            <person name="Kukolya J."/>
        </authorList>
    </citation>
    <scope>NUCLEOTIDE SEQUENCE</scope>
    <source>
        <strain evidence="10">KB22</strain>
    </source>
</reference>
<dbReference type="Gene3D" id="2.40.170.20">
    <property type="entry name" value="TonB-dependent receptor, beta-barrel domain"/>
    <property type="match status" value="1"/>
</dbReference>
<name>A0A928UXA7_9SPHI</name>
<dbReference type="PANTHER" id="PTHR30069:SF29">
    <property type="entry name" value="HEMOGLOBIN AND HEMOGLOBIN-HAPTOGLOBIN-BINDING PROTEIN 1-RELATED"/>
    <property type="match status" value="1"/>
</dbReference>
<feature type="domain" description="Secretin/TonB short N-terminal" evidence="9">
    <location>
        <begin position="53"/>
        <end position="104"/>
    </location>
</feature>
<dbReference type="InterPro" id="IPR023997">
    <property type="entry name" value="TonB-dep_OMP_SusC/RagA_CS"/>
</dbReference>
<dbReference type="NCBIfam" id="TIGR04057">
    <property type="entry name" value="SusC_RagA_signa"/>
    <property type="match status" value="1"/>
</dbReference>
<dbReference type="Gene3D" id="2.60.40.1120">
    <property type="entry name" value="Carboxypeptidase-like, regulatory domain"/>
    <property type="match status" value="1"/>
</dbReference>
<keyword evidence="6 8" id="KW-0472">Membrane</keyword>
<dbReference type="PANTHER" id="PTHR30069">
    <property type="entry name" value="TONB-DEPENDENT OUTER MEMBRANE RECEPTOR"/>
    <property type="match status" value="1"/>
</dbReference>
<evidence type="ECO:0000256" key="8">
    <source>
        <dbReference type="PROSITE-ProRule" id="PRU01360"/>
    </source>
</evidence>
<dbReference type="InterPro" id="IPR008969">
    <property type="entry name" value="CarboxyPept-like_regulatory"/>
</dbReference>
<protein>
    <submittedName>
        <fullName evidence="10">SusC/RagA family protein</fullName>
    </submittedName>
</protein>
<keyword evidence="2 8" id="KW-0813">Transport</keyword>
<dbReference type="GO" id="GO:0015344">
    <property type="term" value="F:siderophore uptake transmembrane transporter activity"/>
    <property type="evidence" value="ECO:0007669"/>
    <property type="project" value="TreeGrafter"/>
</dbReference>